<dbReference type="OrthoDB" id="10577106at2759"/>
<keyword evidence="4" id="KW-1185">Reference proteome</keyword>
<keyword evidence="1" id="KW-0175">Coiled coil</keyword>
<name>A4S1T1_OSTLU</name>
<dbReference type="OMA" id="HETIGKL"/>
<feature type="coiled-coil region" evidence="1">
    <location>
        <begin position="271"/>
        <end position="298"/>
    </location>
</feature>
<organism evidence="3 4">
    <name type="scientific">Ostreococcus lucimarinus (strain CCE9901)</name>
    <dbReference type="NCBI Taxonomy" id="436017"/>
    <lineage>
        <taxon>Eukaryota</taxon>
        <taxon>Viridiplantae</taxon>
        <taxon>Chlorophyta</taxon>
        <taxon>Mamiellophyceae</taxon>
        <taxon>Mamiellales</taxon>
        <taxon>Bathycoccaceae</taxon>
        <taxon>Ostreococcus</taxon>
    </lineage>
</organism>
<sequence length="381" mass="41835">MLEREAERVGVSLERDEAETRSAAARATSDAEREALAAAAARRAAAAVEARDVSLRDALKTKERAIESLSASLASTRESYERRLRVEAEASAANAAREEALRGDMRALSERVRSLETKAEVREHRIASQHETIGKLTRDLEAKRAFDVEVADQTRTLEIDRLEQRLSASEARADAAERKLETYFLEKVSLEREIADLRERLARVPSQEAQDEAFRLRVERAAEARIATERLVNEEMQTKAELAGLFAQIREMTLRSAGVTSAPPPTATSAADELARVKRAAEAEIESREREFASLQADIGRENATLRRELASVRAKLNAKLGVGAATNAESESSPWAAEFSFASPASFAAVESSPSRKPSRASPCDSTESFIEIIPSARDV</sequence>
<proteinExistence type="predicted"/>
<protein>
    <submittedName>
        <fullName evidence="3">Uncharacterized protein</fullName>
    </submittedName>
</protein>
<feature type="compositionally biased region" description="Basic and acidic residues" evidence="2">
    <location>
        <begin position="1"/>
        <end position="20"/>
    </location>
</feature>
<evidence type="ECO:0000313" key="4">
    <source>
        <dbReference type="Proteomes" id="UP000001568"/>
    </source>
</evidence>
<dbReference type="AlphaFoldDB" id="A4S1T1"/>
<dbReference type="HOGENOM" id="CLU_726450_0_0_1"/>
<evidence type="ECO:0000256" key="1">
    <source>
        <dbReference type="SAM" id="Coils"/>
    </source>
</evidence>
<accession>A4S1T1</accession>
<dbReference type="RefSeq" id="XP_001419202.1">
    <property type="nucleotide sequence ID" value="XM_001419165.1"/>
</dbReference>
<reference evidence="3 4" key="1">
    <citation type="journal article" date="2007" name="Proc. Natl. Acad. Sci. U.S.A.">
        <title>The tiny eukaryote Ostreococcus provides genomic insights into the paradox of plankton speciation.</title>
        <authorList>
            <person name="Palenik B."/>
            <person name="Grimwood J."/>
            <person name="Aerts A."/>
            <person name="Rouze P."/>
            <person name="Salamov A."/>
            <person name="Putnam N."/>
            <person name="Dupont C."/>
            <person name="Jorgensen R."/>
            <person name="Derelle E."/>
            <person name="Rombauts S."/>
            <person name="Zhou K."/>
            <person name="Otillar R."/>
            <person name="Merchant S.S."/>
            <person name="Podell S."/>
            <person name="Gaasterland T."/>
            <person name="Napoli C."/>
            <person name="Gendler K."/>
            <person name="Manuell A."/>
            <person name="Tai V."/>
            <person name="Vallon O."/>
            <person name="Piganeau G."/>
            <person name="Jancek S."/>
            <person name="Heijde M."/>
            <person name="Jabbari K."/>
            <person name="Bowler C."/>
            <person name="Lohr M."/>
            <person name="Robbens S."/>
            <person name="Werner G."/>
            <person name="Dubchak I."/>
            <person name="Pazour G.J."/>
            <person name="Ren Q."/>
            <person name="Paulsen I."/>
            <person name="Delwiche C."/>
            <person name="Schmutz J."/>
            <person name="Rokhsar D."/>
            <person name="Van de Peer Y."/>
            <person name="Moreau H."/>
            <person name="Grigoriev I.V."/>
        </authorList>
    </citation>
    <scope>NUCLEOTIDE SEQUENCE [LARGE SCALE GENOMIC DNA]</scope>
    <source>
        <strain evidence="3 4">CCE9901</strain>
    </source>
</reference>
<feature type="coiled-coil region" evidence="1">
    <location>
        <begin position="159"/>
        <end position="200"/>
    </location>
</feature>
<evidence type="ECO:0000313" key="3">
    <source>
        <dbReference type="EMBL" id="ABO97495.1"/>
    </source>
</evidence>
<dbReference type="Gramene" id="ABO97495">
    <property type="protein sequence ID" value="ABO97495"/>
    <property type="gene ID" value="OSTLU_33210"/>
</dbReference>
<dbReference type="EMBL" id="CP000588">
    <property type="protein sequence ID" value="ABO97495.1"/>
    <property type="molecule type" value="Genomic_DNA"/>
</dbReference>
<gene>
    <name evidence="3" type="ORF">OSTLU_33210</name>
</gene>
<evidence type="ECO:0000256" key="2">
    <source>
        <dbReference type="SAM" id="MobiDB-lite"/>
    </source>
</evidence>
<dbReference type="GeneID" id="5003199"/>
<feature type="region of interest" description="Disordered" evidence="2">
    <location>
        <begin position="1"/>
        <end position="31"/>
    </location>
</feature>
<dbReference type="Proteomes" id="UP000001568">
    <property type="component" value="Chromosome 8"/>
</dbReference>
<dbReference type="KEGG" id="olu:OSTLU_33210"/>